<dbReference type="SMART" id="SM00233">
    <property type="entry name" value="PH"/>
    <property type="match status" value="1"/>
</dbReference>
<accession>A0A9J6BXT1</accession>
<feature type="compositionally biased region" description="Polar residues" evidence="10">
    <location>
        <begin position="301"/>
        <end position="340"/>
    </location>
</feature>
<dbReference type="Gene3D" id="2.30.29.30">
    <property type="entry name" value="Pleckstrin-homology domain (PH domain)/Phosphotyrosine-binding domain (PTB)"/>
    <property type="match status" value="2"/>
</dbReference>
<dbReference type="InterPro" id="IPR001849">
    <property type="entry name" value="PH_domain"/>
</dbReference>
<dbReference type="EMBL" id="JADBJN010000002">
    <property type="protein sequence ID" value="KAG5674496.1"/>
    <property type="molecule type" value="Genomic_DNA"/>
</dbReference>
<sequence>MSQTNPNYGHNKFLSNLLHHTKNHSSSSAHTMSNNTATNGIMEGSRQQPLLQGYLHKIHKRNTKRQKYFVIFDDAPDKPGTGRLEYFDSEKKFRSAMEKNRNGGITNEKRSIILCTCFNINRRCDTKYNNVIGLYRKDDTFSIMAKDDNECNIWLRQMLILQRGKESVDADQPRPTFEHVWEVDIIRRGLGDSYKIFGNYRVCITDTTLSLVRIGPPTLDGVNRPDKVDFALAHMRRCGSTQSVFYLEVGRFTSTGAGEIWMETYDPMIADNMNTIIFNTAQKKANSHRTEENLGPMIRIRSQSANETSRPSATRRQTLTGAKPNFSPSEPDSTESSATSTGTIVMNQNALKPKNNQTHSVSQMSLQSTGIATSAASNNKSHNVDKTSKCSAIQCSYPTLTQASSNKEQQQPTQPSSSQPSTSTSTISISTIAANNGTIDY</sequence>
<evidence type="ECO:0000259" key="12">
    <source>
        <dbReference type="PROSITE" id="PS51064"/>
    </source>
</evidence>
<feature type="domain" description="IRS-type PTB" evidence="12">
    <location>
        <begin position="177"/>
        <end position="288"/>
    </location>
</feature>
<evidence type="ECO:0000313" key="14">
    <source>
        <dbReference type="Proteomes" id="UP001107558"/>
    </source>
</evidence>
<dbReference type="InterPro" id="IPR039011">
    <property type="entry name" value="IRS"/>
</dbReference>
<dbReference type="SMART" id="SM00310">
    <property type="entry name" value="PTBI"/>
    <property type="match status" value="1"/>
</dbReference>
<dbReference type="GO" id="GO:0043548">
    <property type="term" value="F:phosphatidylinositol 3-kinase binding"/>
    <property type="evidence" value="ECO:0007669"/>
    <property type="project" value="TreeGrafter"/>
</dbReference>
<dbReference type="PROSITE" id="PS50003">
    <property type="entry name" value="PH_DOMAIN"/>
    <property type="match status" value="1"/>
</dbReference>
<keyword evidence="14" id="KW-1185">Reference proteome</keyword>
<evidence type="ECO:0000256" key="5">
    <source>
        <dbReference type="ARBA" id="ARBA00022737"/>
    </source>
</evidence>
<dbReference type="GO" id="GO:0048477">
    <property type="term" value="P:oogenesis"/>
    <property type="evidence" value="ECO:0007669"/>
    <property type="project" value="UniProtKB-KW"/>
</dbReference>
<evidence type="ECO:0000256" key="4">
    <source>
        <dbReference type="ARBA" id="ARBA00022604"/>
    </source>
</evidence>
<dbReference type="PANTHER" id="PTHR10614:SF13">
    <property type="entry name" value="INSULIN RECEPTOR SUBSTRATE 1"/>
    <property type="match status" value="1"/>
</dbReference>
<protein>
    <recommendedName>
        <fullName evidence="2">Insulin receptor substrate 1</fullName>
    </recommendedName>
    <alternativeName>
        <fullName evidence="8">Protein chico</fullName>
    </alternativeName>
</protein>
<dbReference type="GO" id="GO:0005886">
    <property type="term" value="C:plasma membrane"/>
    <property type="evidence" value="ECO:0007669"/>
    <property type="project" value="TreeGrafter"/>
</dbReference>
<comment type="caution">
    <text evidence="13">The sequence shown here is derived from an EMBL/GenBank/DDBJ whole genome shotgun (WGS) entry which is preliminary data.</text>
</comment>
<evidence type="ECO:0000256" key="7">
    <source>
        <dbReference type="ARBA" id="ARBA00022943"/>
    </source>
</evidence>
<keyword evidence="4" id="KW-0341">Growth regulation</keyword>
<dbReference type="AlphaFoldDB" id="A0A9J6BXT1"/>
<dbReference type="GO" id="GO:0005158">
    <property type="term" value="F:insulin receptor binding"/>
    <property type="evidence" value="ECO:0007669"/>
    <property type="project" value="InterPro"/>
</dbReference>
<feature type="region of interest" description="Disordered" evidence="10">
    <location>
        <begin position="402"/>
        <end position="429"/>
    </location>
</feature>
<dbReference type="Pfam" id="PF02174">
    <property type="entry name" value="IRS"/>
    <property type="match status" value="1"/>
</dbReference>
<keyword evidence="3" id="KW-0597">Phosphoprotein</keyword>
<dbReference type="OrthoDB" id="946068at2759"/>
<feature type="compositionally biased region" description="Low complexity" evidence="10">
    <location>
        <begin position="409"/>
        <end position="429"/>
    </location>
</feature>
<keyword evidence="6" id="KW-0221">Differentiation</keyword>
<evidence type="ECO:0000256" key="3">
    <source>
        <dbReference type="ARBA" id="ARBA00022553"/>
    </source>
</evidence>
<evidence type="ECO:0000256" key="8">
    <source>
        <dbReference type="ARBA" id="ARBA00033282"/>
    </source>
</evidence>
<evidence type="ECO:0000256" key="1">
    <source>
        <dbReference type="ARBA" id="ARBA00011440"/>
    </source>
</evidence>
<reference evidence="13" key="1">
    <citation type="submission" date="2021-03" db="EMBL/GenBank/DDBJ databases">
        <title>Chromosome level genome of the anhydrobiotic midge Polypedilum vanderplanki.</title>
        <authorList>
            <person name="Yoshida Y."/>
            <person name="Kikawada T."/>
            <person name="Gusev O."/>
        </authorList>
    </citation>
    <scope>NUCLEOTIDE SEQUENCE</scope>
    <source>
        <strain evidence="13">NIAS01</strain>
        <tissue evidence="13">Whole body or cell culture</tissue>
    </source>
</reference>
<dbReference type="GO" id="GO:0008286">
    <property type="term" value="P:insulin receptor signaling pathway"/>
    <property type="evidence" value="ECO:0007669"/>
    <property type="project" value="InterPro"/>
</dbReference>
<comment type="function">
    <text evidence="9">Activates phosphatidylinositol 3-kinase when bound to the regulatory p85 subunit. May mediate the control of various cellular processes by insulin-like peptides. When phosphorylated by the insulin receptor binds specifically to various cellular proteins containing SH2 domains. Involved in control of cell proliferation, cell size, and body and organ growth throughout development. Also has a role in a signaling pathway controlling the physiological response required to endure periods of low nutrient conditions. Insulin/insulin-like growth factor (IGF) signaling pathway has a role in regulating aging and is necessary in the ovary for vitellogenic maturation.</text>
</comment>
<dbReference type="InterPro" id="IPR011993">
    <property type="entry name" value="PH-like_dom_sf"/>
</dbReference>
<evidence type="ECO:0000256" key="2">
    <source>
        <dbReference type="ARBA" id="ARBA00015710"/>
    </source>
</evidence>
<dbReference type="PANTHER" id="PTHR10614">
    <property type="entry name" value="INSULIN RECEPTOR SUBSTRATE"/>
    <property type="match status" value="1"/>
</dbReference>
<comment type="subunit">
    <text evidence="1">Bindings to phosphatidylinositol 3-kinase and SHP2.</text>
</comment>
<dbReference type="PROSITE" id="PS51064">
    <property type="entry name" value="IRS_PTB"/>
    <property type="match status" value="1"/>
</dbReference>
<dbReference type="Proteomes" id="UP001107558">
    <property type="component" value="Chromosome 2"/>
</dbReference>
<evidence type="ECO:0000259" key="11">
    <source>
        <dbReference type="PROSITE" id="PS50003"/>
    </source>
</evidence>
<keyword evidence="7" id="KW-0896">Oogenesis</keyword>
<evidence type="ECO:0000256" key="6">
    <source>
        <dbReference type="ARBA" id="ARBA00022782"/>
    </source>
</evidence>
<keyword evidence="5" id="KW-0677">Repeat</keyword>
<dbReference type="SMART" id="SM01244">
    <property type="entry name" value="IRS"/>
    <property type="match status" value="1"/>
</dbReference>
<gene>
    <name evidence="13" type="ORF">PVAND_004458</name>
</gene>
<dbReference type="InterPro" id="IPR002404">
    <property type="entry name" value="IRS_PTB"/>
</dbReference>
<organism evidence="13 14">
    <name type="scientific">Polypedilum vanderplanki</name>
    <name type="common">Sleeping chironomid midge</name>
    <dbReference type="NCBI Taxonomy" id="319348"/>
    <lineage>
        <taxon>Eukaryota</taxon>
        <taxon>Metazoa</taxon>
        <taxon>Ecdysozoa</taxon>
        <taxon>Arthropoda</taxon>
        <taxon>Hexapoda</taxon>
        <taxon>Insecta</taxon>
        <taxon>Pterygota</taxon>
        <taxon>Neoptera</taxon>
        <taxon>Endopterygota</taxon>
        <taxon>Diptera</taxon>
        <taxon>Nematocera</taxon>
        <taxon>Chironomoidea</taxon>
        <taxon>Chironomidae</taxon>
        <taxon>Chironominae</taxon>
        <taxon>Polypedilum</taxon>
        <taxon>Polypedilum</taxon>
    </lineage>
</organism>
<dbReference type="GO" id="GO:0005829">
    <property type="term" value="C:cytosol"/>
    <property type="evidence" value="ECO:0007669"/>
    <property type="project" value="TreeGrafter"/>
</dbReference>
<proteinExistence type="predicted"/>
<evidence type="ECO:0000256" key="9">
    <source>
        <dbReference type="ARBA" id="ARBA00046145"/>
    </source>
</evidence>
<feature type="domain" description="PH" evidence="11">
    <location>
        <begin position="48"/>
        <end position="163"/>
    </location>
</feature>
<name>A0A9J6BXT1_POLVA</name>
<dbReference type="SUPFAM" id="SSF50729">
    <property type="entry name" value="PH domain-like"/>
    <property type="match status" value="2"/>
</dbReference>
<feature type="region of interest" description="Disordered" evidence="10">
    <location>
        <begin position="287"/>
        <end position="340"/>
    </location>
</feature>
<evidence type="ECO:0000256" key="10">
    <source>
        <dbReference type="SAM" id="MobiDB-lite"/>
    </source>
</evidence>
<dbReference type="PRINTS" id="PR00628">
    <property type="entry name" value="INSULINRSI"/>
</dbReference>
<evidence type="ECO:0000313" key="13">
    <source>
        <dbReference type="EMBL" id="KAG5674496.1"/>
    </source>
</evidence>